<keyword evidence="7 12" id="KW-0808">Transferase</keyword>
<dbReference type="EC" id="2.5.1.9" evidence="4 9"/>
<comment type="catalytic activity">
    <reaction evidence="1">
        <text>2 6,7-dimethyl-8-(1-D-ribityl)lumazine + H(+) = 5-amino-6-(D-ribitylamino)uracil + riboflavin</text>
        <dbReference type="Rhea" id="RHEA:20772"/>
        <dbReference type="ChEBI" id="CHEBI:15378"/>
        <dbReference type="ChEBI" id="CHEBI:15934"/>
        <dbReference type="ChEBI" id="CHEBI:57986"/>
        <dbReference type="ChEBI" id="CHEBI:58201"/>
        <dbReference type="EC" id="2.5.1.9"/>
    </reaction>
</comment>
<name>A0ABV7A9J9_9BACI</name>
<evidence type="ECO:0000259" key="11">
    <source>
        <dbReference type="PROSITE" id="PS51177"/>
    </source>
</evidence>
<reference evidence="13" key="1">
    <citation type="journal article" date="2019" name="Int. J. Syst. Evol. Microbiol.">
        <title>The Global Catalogue of Microorganisms (GCM) 10K type strain sequencing project: providing services to taxonomists for standard genome sequencing and annotation.</title>
        <authorList>
            <consortium name="The Broad Institute Genomics Platform"/>
            <consortium name="The Broad Institute Genome Sequencing Center for Infectious Disease"/>
            <person name="Wu L."/>
            <person name="Ma J."/>
        </authorList>
    </citation>
    <scope>NUCLEOTIDE SEQUENCE [LARGE SCALE GENOMIC DNA]</scope>
    <source>
        <strain evidence="13">KCTC 13193</strain>
    </source>
</reference>
<feature type="domain" description="Lumazine-binding" evidence="11">
    <location>
        <begin position="1"/>
        <end position="97"/>
    </location>
</feature>
<dbReference type="NCBIfam" id="NF006767">
    <property type="entry name" value="PRK09289.1"/>
    <property type="match status" value="1"/>
</dbReference>
<evidence type="ECO:0000256" key="2">
    <source>
        <dbReference type="ARBA" id="ARBA00002803"/>
    </source>
</evidence>
<evidence type="ECO:0000256" key="7">
    <source>
        <dbReference type="ARBA" id="ARBA00022679"/>
    </source>
</evidence>
<comment type="caution">
    <text evidence="12">The sequence shown here is derived from an EMBL/GenBank/DDBJ whole genome shotgun (WGS) entry which is preliminary data.</text>
</comment>
<evidence type="ECO:0000256" key="3">
    <source>
        <dbReference type="ARBA" id="ARBA00004887"/>
    </source>
</evidence>
<dbReference type="Gene3D" id="2.40.30.20">
    <property type="match status" value="2"/>
</dbReference>
<evidence type="ECO:0000256" key="1">
    <source>
        <dbReference type="ARBA" id="ARBA00000968"/>
    </source>
</evidence>
<dbReference type="Proteomes" id="UP001595387">
    <property type="component" value="Unassembled WGS sequence"/>
</dbReference>
<feature type="domain" description="Lumazine-binding" evidence="11">
    <location>
        <begin position="98"/>
        <end position="194"/>
    </location>
</feature>
<evidence type="ECO:0000256" key="4">
    <source>
        <dbReference type="ARBA" id="ARBA00012827"/>
    </source>
</evidence>
<dbReference type="PIRSF" id="PIRSF000498">
    <property type="entry name" value="Riboflavin_syn_A"/>
    <property type="match status" value="1"/>
</dbReference>
<dbReference type="InterPro" id="IPR023366">
    <property type="entry name" value="ATP_synth_asu-like_sf"/>
</dbReference>
<sequence>MFTGIIEEKGTIKNTRQVSEQAVEMTIEAKTIMGDMKLGDSIAINGICLTVTDFSATEFKVDAMPETIQATSLKTLSAGSRVNLERAMSANGRFGGHFVSGHVDGTGKIISKQKQENAIYYDIEIDEELSGYLMHKGSIAVDGTSLTIFGVEGNVFTISLIPHTVEETVLGGKGTGDIVNIECDMLAKYVRNMLTGESGQEKKDIDRDFLQNNGFM</sequence>
<dbReference type="InterPro" id="IPR001783">
    <property type="entry name" value="Lumazine-bd"/>
</dbReference>
<accession>A0ABV7A9J9</accession>
<dbReference type="InterPro" id="IPR017938">
    <property type="entry name" value="Riboflavin_synthase-like_b-brl"/>
</dbReference>
<keyword evidence="6" id="KW-0686">Riboflavin biosynthesis</keyword>
<keyword evidence="13" id="KW-1185">Reference proteome</keyword>
<feature type="repeat" description="Lumazine-binding" evidence="10">
    <location>
        <begin position="98"/>
        <end position="194"/>
    </location>
</feature>
<comment type="function">
    <text evidence="2">Catalyzes the dismutation of two molecules of 6,7-dimethyl-8-ribityllumazine, resulting in the formation of riboflavin and 5-amino-6-(D-ribitylamino)uracil.</text>
</comment>
<evidence type="ECO:0000256" key="9">
    <source>
        <dbReference type="NCBIfam" id="TIGR00187"/>
    </source>
</evidence>
<gene>
    <name evidence="12" type="primary">ribE</name>
    <name evidence="12" type="ORF">ACFODW_14580</name>
</gene>
<dbReference type="PANTHER" id="PTHR21098:SF12">
    <property type="entry name" value="RIBOFLAVIN SYNTHASE"/>
    <property type="match status" value="1"/>
</dbReference>
<evidence type="ECO:0000256" key="6">
    <source>
        <dbReference type="ARBA" id="ARBA00022619"/>
    </source>
</evidence>
<proteinExistence type="predicted"/>
<evidence type="ECO:0000256" key="10">
    <source>
        <dbReference type="PROSITE-ProRule" id="PRU00524"/>
    </source>
</evidence>
<dbReference type="PANTHER" id="PTHR21098">
    <property type="entry name" value="RIBOFLAVIN SYNTHASE ALPHA CHAIN"/>
    <property type="match status" value="1"/>
</dbReference>
<dbReference type="GO" id="GO:0004746">
    <property type="term" value="F:riboflavin synthase activity"/>
    <property type="evidence" value="ECO:0007669"/>
    <property type="project" value="UniProtKB-EC"/>
</dbReference>
<comment type="pathway">
    <text evidence="3">Cofactor biosynthesis; riboflavin biosynthesis; riboflavin from 2-hydroxy-3-oxobutyl phosphate and 5-amino-6-(D-ribitylamino)uracil: step 2/2.</text>
</comment>
<dbReference type="NCBIfam" id="NF009566">
    <property type="entry name" value="PRK13020.1"/>
    <property type="match status" value="1"/>
</dbReference>
<dbReference type="RefSeq" id="WP_390307512.1">
    <property type="nucleotide sequence ID" value="NZ_JBHRRZ010000037.1"/>
</dbReference>
<organism evidence="12 13">
    <name type="scientific">Virgibacillus sediminis</name>
    <dbReference type="NCBI Taxonomy" id="202260"/>
    <lineage>
        <taxon>Bacteria</taxon>
        <taxon>Bacillati</taxon>
        <taxon>Bacillota</taxon>
        <taxon>Bacilli</taxon>
        <taxon>Bacillales</taxon>
        <taxon>Bacillaceae</taxon>
        <taxon>Virgibacillus</taxon>
    </lineage>
</organism>
<evidence type="ECO:0000313" key="13">
    <source>
        <dbReference type="Proteomes" id="UP001595387"/>
    </source>
</evidence>
<dbReference type="Pfam" id="PF00677">
    <property type="entry name" value="Lum_binding"/>
    <property type="match status" value="2"/>
</dbReference>
<evidence type="ECO:0000256" key="8">
    <source>
        <dbReference type="ARBA" id="ARBA00022737"/>
    </source>
</evidence>
<feature type="repeat" description="Lumazine-binding" evidence="10">
    <location>
        <begin position="1"/>
        <end position="97"/>
    </location>
</feature>
<protein>
    <recommendedName>
        <fullName evidence="5 9">Riboflavin synthase</fullName>
        <ecNumber evidence="4 9">2.5.1.9</ecNumber>
    </recommendedName>
</protein>
<dbReference type="CDD" id="cd00402">
    <property type="entry name" value="Riboflavin_synthase_like"/>
    <property type="match status" value="1"/>
</dbReference>
<dbReference type="EMBL" id="JBHRRZ010000037">
    <property type="protein sequence ID" value="MFC2949545.1"/>
    <property type="molecule type" value="Genomic_DNA"/>
</dbReference>
<dbReference type="PROSITE" id="PS51177">
    <property type="entry name" value="LUMAZINE_BIND"/>
    <property type="match status" value="2"/>
</dbReference>
<dbReference type="SUPFAM" id="SSF63380">
    <property type="entry name" value="Riboflavin synthase domain-like"/>
    <property type="match status" value="2"/>
</dbReference>
<keyword evidence="8" id="KW-0677">Repeat</keyword>
<dbReference type="NCBIfam" id="TIGR00187">
    <property type="entry name" value="ribE"/>
    <property type="match status" value="1"/>
</dbReference>
<evidence type="ECO:0000313" key="12">
    <source>
        <dbReference type="EMBL" id="MFC2949545.1"/>
    </source>
</evidence>
<evidence type="ECO:0000256" key="5">
    <source>
        <dbReference type="ARBA" id="ARBA00013950"/>
    </source>
</evidence>
<dbReference type="InterPro" id="IPR026017">
    <property type="entry name" value="Lumazine-bd_dom"/>
</dbReference>